<dbReference type="SMART" id="SM00342">
    <property type="entry name" value="HTH_ARAC"/>
    <property type="match status" value="1"/>
</dbReference>
<gene>
    <name evidence="5" type="ORF">DLJ53_12345</name>
</gene>
<keyword evidence="1" id="KW-0805">Transcription regulation</keyword>
<dbReference type="Proteomes" id="UP000249590">
    <property type="component" value="Unassembled WGS sequence"/>
</dbReference>
<keyword evidence="6" id="KW-1185">Reference proteome</keyword>
<dbReference type="RefSeq" id="WP_111345524.1">
    <property type="nucleotide sequence ID" value="NZ_QHHQ01000002.1"/>
</dbReference>
<dbReference type="Pfam" id="PF12833">
    <property type="entry name" value="HTH_18"/>
    <property type="match status" value="1"/>
</dbReference>
<accession>A0A8B2NXR3</accession>
<dbReference type="InterPro" id="IPR009057">
    <property type="entry name" value="Homeodomain-like_sf"/>
</dbReference>
<organism evidence="5 6">
    <name type="scientific">Acuticoccus sediminis</name>
    <dbReference type="NCBI Taxonomy" id="2184697"/>
    <lineage>
        <taxon>Bacteria</taxon>
        <taxon>Pseudomonadati</taxon>
        <taxon>Pseudomonadota</taxon>
        <taxon>Alphaproteobacteria</taxon>
        <taxon>Hyphomicrobiales</taxon>
        <taxon>Amorphaceae</taxon>
        <taxon>Acuticoccus</taxon>
    </lineage>
</organism>
<dbReference type="PANTHER" id="PTHR43130">
    <property type="entry name" value="ARAC-FAMILY TRANSCRIPTIONAL REGULATOR"/>
    <property type="match status" value="1"/>
</dbReference>
<evidence type="ECO:0000256" key="3">
    <source>
        <dbReference type="SAM" id="SignalP"/>
    </source>
</evidence>
<dbReference type="InterPro" id="IPR052158">
    <property type="entry name" value="INH-QAR"/>
</dbReference>
<feature type="chain" id="PRO_5032587591" evidence="3">
    <location>
        <begin position="22"/>
        <end position="314"/>
    </location>
</feature>
<dbReference type="AlphaFoldDB" id="A0A8B2NXR3"/>
<dbReference type="PROSITE" id="PS01124">
    <property type="entry name" value="HTH_ARAC_FAMILY_2"/>
    <property type="match status" value="1"/>
</dbReference>
<dbReference type="Gene3D" id="3.40.50.880">
    <property type="match status" value="1"/>
</dbReference>
<keyword evidence="2" id="KW-0804">Transcription</keyword>
<dbReference type="GO" id="GO:0003700">
    <property type="term" value="F:DNA-binding transcription factor activity"/>
    <property type="evidence" value="ECO:0007669"/>
    <property type="project" value="InterPro"/>
</dbReference>
<dbReference type="Pfam" id="PF01965">
    <property type="entry name" value="DJ-1_PfpI"/>
    <property type="match status" value="1"/>
</dbReference>
<dbReference type="EMBL" id="QHHQ01000002">
    <property type="protein sequence ID" value="RAI02152.1"/>
    <property type="molecule type" value="Genomic_DNA"/>
</dbReference>
<dbReference type="PANTHER" id="PTHR43130:SF3">
    <property type="entry name" value="HTH-TYPE TRANSCRIPTIONAL REGULATOR RV1931C"/>
    <property type="match status" value="1"/>
</dbReference>
<evidence type="ECO:0000313" key="6">
    <source>
        <dbReference type="Proteomes" id="UP000249590"/>
    </source>
</evidence>
<feature type="domain" description="HTH araC/xylS-type" evidence="4">
    <location>
        <begin position="209"/>
        <end position="307"/>
    </location>
</feature>
<dbReference type="CDD" id="cd03137">
    <property type="entry name" value="GATase1_AraC_1"/>
    <property type="match status" value="1"/>
</dbReference>
<sequence>MITVGLVAVPPMQLMSLAAMTVLQTANTLTDVPAYGIELLSETGGLVETAAGFCVETRPIGAATYDTLVVGAFAGTECRSQALVAQVKRLAHDARRVGSFCTGAFILAEVGLLDGRRATTHWRHLPRLERAYPRIRLLRDRLYVNDGRIWTAAGMTAGIDMVLAFVEADLGEAAARAVAERMVMERRRPGGGTQVSNLLALQPKADRIEAVLAYAKANLKAPLSVTQLADVAHLSPRQFSRAFSAAMGQSPAKVVERLRVEAAHAMIIASRHSLDTIAAETGFADRERMRRAFMRVHGRPPQDLRRISRDLAAA</sequence>
<dbReference type="InterPro" id="IPR002818">
    <property type="entry name" value="DJ-1/PfpI"/>
</dbReference>
<dbReference type="InterPro" id="IPR018060">
    <property type="entry name" value="HTH_AraC"/>
</dbReference>
<name>A0A8B2NXR3_9HYPH</name>
<protein>
    <submittedName>
        <fullName evidence="5">AraC family transcriptional regulator</fullName>
    </submittedName>
</protein>
<dbReference type="InterPro" id="IPR029062">
    <property type="entry name" value="Class_I_gatase-like"/>
</dbReference>
<reference evidence="5 6" key="1">
    <citation type="submission" date="2018-05" db="EMBL/GenBank/DDBJ databases">
        <title>Acuticoccus sediminis sp. nov., isolated from deep-sea sediment of Indian Ocean.</title>
        <authorList>
            <person name="Liu X."/>
            <person name="Lai Q."/>
            <person name="Du Y."/>
            <person name="Sun F."/>
            <person name="Zhang X."/>
            <person name="Wang S."/>
            <person name="Shao Z."/>
        </authorList>
    </citation>
    <scope>NUCLEOTIDE SEQUENCE [LARGE SCALE GENOMIC DNA]</scope>
    <source>
        <strain evidence="5 6">PTG4-2</strain>
    </source>
</reference>
<dbReference type="OrthoDB" id="186587at2"/>
<keyword evidence="3" id="KW-0732">Signal</keyword>
<dbReference type="SUPFAM" id="SSF46689">
    <property type="entry name" value="Homeodomain-like"/>
    <property type="match status" value="2"/>
</dbReference>
<dbReference type="SUPFAM" id="SSF52317">
    <property type="entry name" value="Class I glutamine amidotransferase-like"/>
    <property type="match status" value="1"/>
</dbReference>
<evidence type="ECO:0000256" key="2">
    <source>
        <dbReference type="ARBA" id="ARBA00023163"/>
    </source>
</evidence>
<feature type="signal peptide" evidence="3">
    <location>
        <begin position="1"/>
        <end position="21"/>
    </location>
</feature>
<dbReference type="GO" id="GO:0043565">
    <property type="term" value="F:sequence-specific DNA binding"/>
    <property type="evidence" value="ECO:0007669"/>
    <property type="project" value="InterPro"/>
</dbReference>
<evidence type="ECO:0000259" key="4">
    <source>
        <dbReference type="PROSITE" id="PS01124"/>
    </source>
</evidence>
<evidence type="ECO:0000313" key="5">
    <source>
        <dbReference type="EMBL" id="RAI02152.1"/>
    </source>
</evidence>
<dbReference type="Gene3D" id="1.10.10.60">
    <property type="entry name" value="Homeodomain-like"/>
    <property type="match status" value="1"/>
</dbReference>
<proteinExistence type="predicted"/>
<evidence type="ECO:0000256" key="1">
    <source>
        <dbReference type="ARBA" id="ARBA00023015"/>
    </source>
</evidence>
<comment type="caution">
    <text evidence="5">The sequence shown here is derived from an EMBL/GenBank/DDBJ whole genome shotgun (WGS) entry which is preliminary data.</text>
</comment>